<evidence type="ECO:0000256" key="1">
    <source>
        <dbReference type="SAM" id="MobiDB-lite"/>
    </source>
</evidence>
<dbReference type="AlphaFoldDB" id="A0A4Q7UQ96"/>
<feature type="transmembrane region" description="Helical" evidence="2">
    <location>
        <begin position="114"/>
        <end position="136"/>
    </location>
</feature>
<proteinExistence type="predicted"/>
<keyword evidence="4" id="KW-1185">Reference proteome</keyword>
<feature type="compositionally biased region" description="Basic and acidic residues" evidence="1">
    <location>
        <begin position="1"/>
        <end position="14"/>
    </location>
</feature>
<dbReference type="RefSeq" id="WP_130288002.1">
    <property type="nucleotide sequence ID" value="NZ_SHKL01000001.1"/>
</dbReference>
<evidence type="ECO:0000313" key="3">
    <source>
        <dbReference type="EMBL" id="RZT83214.1"/>
    </source>
</evidence>
<name>A0A4Q7UQ96_PSEST</name>
<keyword evidence="2" id="KW-0812">Transmembrane</keyword>
<protein>
    <recommendedName>
        <fullName evidence="5">Anti-sigma-M factor RsmA</fullName>
    </recommendedName>
</protein>
<evidence type="ECO:0000256" key="2">
    <source>
        <dbReference type="SAM" id="Phobius"/>
    </source>
</evidence>
<dbReference type="Proteomes" id="UP000291591">
    <property type="component" value="Unassembled WGS sequence"/>
</dbReference>
<keyword evidence="2" id="KW-0472">Membrane</keyword>
<comment type="caution">
    <text evidence="3">The sequence shown here is derived from an EMBL/GenBank/DDBJ whole genome shotgun (WGS) entry which is preliminary data.</text>
</comment>
<dbReference type="OrthoDB" id="3579880at2"/>
<evidence type="ECO:0000313" key="4">
    <source>
        <dbReference type="Proteomes" id="UP000291591"/>
    </source>
</evidence>
<accession>A0A4Q7UQ96</accession>
<keyword evidence="2" id="KW-1133">Transmembrane helix</keyword>
<reference evidence="3 4" key="1">
    <citation type="submission" date="2019-02" db="EMBL/GenBank/DDBJ databases">
        <title>Sequencing the genomes of 1000 actinobacteria strains.</title>
        <authorList>
            <person name="Klenk H.-P."/>
        </authorList>
    </citation>
    <scope>NUCLEOTIDE SEQUENCE [LARGE SCALE GENOMIC DNA]</scope>
    <source>
        <strain evidence="3 4">DSM 45779</strain>
    </source>
</reference>
<organism evidence="3 4">
    <name type="scientific">Pseudonocardia sediminis</name>
    <dbReference type="NCBI Taxonomy" id="1397368"/>
    <lineage>
        <taxon>Bacteria</taxon>
        <taxon>Bacillati</taxon>
        <taxon>Actinomycetota</taxon>
        <taxon>Actinomycetes</taxon>
        <taxon>Pseudonocardiales</taxon>
        <taxon>Pseudonocardiaceae</taxon>
        <taxon>Pseudonocardia</taxon>
    </lineage>
</organism>
<feature type="region of interest" description="Disordered" evidence="1">
    <location>
        <begin position="1"/>
        <end position="110"/>
    </location>
</feature>
<evidence type="ECO:0008006" key="5">
    <source>
        <dbReference type="Google" id="ProtNLM"/>
    </source>
</evidence>
<sequence>MTPRPDEHGPDVGDVRAALAALGAPPMPADVSARIGAALAEEMRSGARAAGTPPVGSSDDRPTGDTTAPEGPRPSGTRLRLVRPPHDGTGAPQRHLPSPEGTAGRRAPGRPRSAVLAGLVAAAVAGVAAVAVTVGAPSSPHVVSEESDLRAAGAGAVGEQGAGPLADPARRRACLTSAGVPDPGAALLGGRPYAVRGEPGTLLVLGTGVRGRFRLLVVDCDAGRGRLLASTTAGR</sequence>
<dbReference type="EMBL" id="SHKL01000001">
    <property type="protein sequence ID" value="RZT83214.1"/>
    <property type="molecule type" value="Genomic_DNA"/>
</dbReference>
<gene>
    <name evidence="3" type="ORF">EV383_0009</name>
</gene>